<dbReference type="Gene3D" id="3.30.70.1290">
    <property type="entry name" value="Transposase IS200-like"/>
    <property type="match status" value="1"/>
</dbReference>
<dbReference type="PANTHER" id="PTHR36966">
    <property type="entry name" value="REP-ASSOCIATED TYROSINE TRANSPOSASE"/>
    <property type="match status" value="1"/>
</dbReference>
<dbReference type="RefSeq" id="WP_186919102.1">
    <property type="nucleotide sequence ID" value="NZ_JACOPQ010000006.1"/>
</dbReference>
<dbReference type="Proteomes" id="UP000607645">
    <property type="component" value="Unassembled WGS sequence"/>
</dbReference>
<comment type="caution">
    <text evidence="2">The sequence shown here is derived from an EMBL/GenBank/DDBJ whole genome shotgun (WGS) entry which is preliminary data.</text>
</comment>
<dbReference type="GO" id="GO:0004803">
    <property type="term" value="F:transposase activity"/>
    <property type="evidence" value="ECO:0007669"/>
    <property type="project" value="InterPro"/>
</dbReference>
<dbReference type="SMART" id="SM01321">
    <property type="entry name" value="Y1_Tnp"/>
    <property type="match status" value="1"/>
</dbReference>
<sequence length="163" mass="19007">MISDYPQRKNTRLKTYDYSQPGYYFITLCTRDRAPLLGSIVEGVVCLSALGKMVREQTELLPGRYDRLLRDKYVIMPNHIHMILRIAERLNPLPTGAAAKEKHIDIPNVIGKWKAGITRQSGGHSIWQETYYDRVIRSEAEYLRIWNYIDTNPVKWAEDVYFA</sequence>
<dbReference type="InterPro" id="IPR002686">
    <property type="entry name" value="Transposase_17"/>
</dbReference>
<gene>
    <name evidence="2" type="ORF">H8S62_09295</name>
</gene>
<evidence type="ECO:0000259" key="1">
    <source>
        <dbReference type="SMART" id="SM01321"/>
    </source>
</evidence>
<dbReference type="InterPro" id="IPR052715">
    <property type="entry name" value="RAYT_transposase"/>
</dbReference>
<organism evidence="2 3">
    <name type="scientific">Lawsonibacter faecis</name>
    <dbReference type="NCBI Taxonomy" id="2763052"/>
    <lineage>
        <taxon>Bacteria</taxon>
        <taxon>Bacillati</taxon>
        <taxon>Bacillota</taxon>
        <taxon>Clostridia</taxon>
        <taxon>Eubacteriales</taxon>
        <taxon>Oscillospiraceae</taxon>
        <taxon>Lawsonibacter</taxon>
    </lineage>
</organism>
<dbReference type="GO" id="GO:0043565">
    <property type="term" value="F:sequence-specific DNA binding"/>
    <property type="evidence" value="ECO:0007669"/>
    <property type="project" value="TreeGrafter"/>
</dbReference>
<dbReference type="EMBL" id="JACOPQ010000006">
    <property type="protein sequence ID" value="MBC5737203.1"/>
    <property type="molecule type" value="Genomic_DNA"/>
</dbReference>
<name>A0A8J6JBQ1_9FIRM</name>
<reference evidence="2" key="1">
    <citation type="submission" date="2020-08" db="EMBL/GenBank/DDBJ databases">
        <title>Genome public.</title>
        <authorList>
            <person name="Liu C."/>
            <person name="Sun Q."/>
        </authorList>
    </citation>
    <scope>NUCLEOTIDE SEQUENCE</scope>
    <source>
        <strain evidence="2">NSJ-52</strain>
    </source>
</reference>
<keyword evidence="3" id="KW-1185">Reference proteome</keyword>
<feature type="domain" description="Transposase IS200-like" evidence="1">
    <location>
        <begin position="19"/>
        <end position="152"/>
    </location>
</feature>
<dbReference type="SUPFAM" id="SSF143422">
    <property type="entry name" value="Transposase IS200-like"/>
    <property type="match status" value="1"/>
</dbReference>
<dbReference type="AlphaFoldDB" id="A0A8J6JBQ1"/>
<dbReference type="InterPro" id="IPR036515">
    <property type="entry name" value="Transposase_17_sf"/>
</dbReference>
<dbReference type="PANTHER" id="PTHR36966:SF1">
    <property type="entry name" value="REP-ASSOCIATED TYROSINE TRANSPOSASE"/>
    <property type="match status" value="1"/>
</dbReference>
<evidence type="ECO:0000313" key="2">
    <source>
        <dbReference type="EMBL" id="MBC5737203.1"/>
    </source>
</evidence>
<proteinExistence type="predicted"/>
<protein>
    <submittedName>
        <fullName evidence="2">Transposase</fullName>
    </submittedName>
</protein>
<dbReference type="GO" id="GO:0006313">
    <property type="term" value="P:DNA transposition"/>
    <property type="evidence" value="ECO:0007669"/>
    <property type="project" value="InterPro"/>
</dbReference>
<evidence type="ECO:0000313" key="3">
    <source>
        <dbReference type="Proteomes" id="UP000607645"/>
    </source>
</evidence>
<accession>A0A8J6JBQ1</accession>